<keyword evidence="3" id="KW-0998">Cell outer membrane</keyword>
<protein>
    <submittedName>
        <fullName evidence="7">OmpA family protein</fullName>
    </submittedName>
</protein>
<dbReference type="InterPro" id="IPR036737">
    <property type="entry name" value="OmpA-like_sf"/>
</dbReference>
<dbReference type="RefSeq" id="WP_127694615.1">
    <property type="nucleotide sequence ID" value="NZ_SACQ01000005.1"/>
</dbReference>
<dbReference type="Gene3D" id="3.30.1330.60">
    <property type="entry name" value="OmpA-like domain"/>
    <property type="match status" value="1"/>
</dbReference>
<dbReference type="InterPro" id="IPR050330">
    <property type="entry name" value="Bact_OuterMem_StrucFunc"/>
</dbReference>
<dbReference type="PROSITE" id="PS51123">
    <property type="entry name" value="OMPA_2"/>
    <property type="match status" value="1"/>
</dbReference>
<dbReference type="InterPro" id="IPR006665">
    <property type="entry name" value="OmpA-like"/>
</dbReference>
<evidence type="ECO:0000259" key="6">
    <source>
        <dbReference type="PROSITE" id="PS51123"/>
    </source>
</evidence>
<keyword evidence="2 4" id="KW-0472">Membrane</keyword>
<dbReference type="SUPFAM" id="SSF103088">
    <property type="entry name" value="OmpA-like"/>
    <property type="match status" value="1"/>
</dbReference>
<evidence type="ECO:0000256" key="1">
    <source>
        <dbReference type="ARBA" id="ARBA00004442"/>
    </source>
</evidence>
<evidence type="ECO:0000256" key="4">
    <source>
        <dbReference type="PROSITE-ProRule" id="PRU00473"/>
    </source>
</evidence>
<dbReference type="CDD" id="cd07185">
    <property type="entry name" value="OmpA_C-like"/>
    <property type="match status" value="1"/>
</dbReference>
<evidence type="ECO:0000256" key="3">
    <source>
        <dbReference type="ARBA" id="ARBA00023237"/>
    </source>
</evidence>
<dbReference type="Pfam" id="PF00691">
    <property type="entry name" value="OmpA"/>
    <property type="match status" value="1"/>
</dbReference>
<dbReference type="EMBL" id="SACQ01000005">
    <property type="protein sequence ID" value="RVU30419.1"/>
    <property type="molecule type" value="Genomic_DNA"/>
</dbReference>
<keyword evidence="8" id="KW-1185">Reference proteome</keyword>
<feature type="signal peptide" evidence="5">
    <location>
        <begin position="1"/>
        <end position="22"/>
    </location>
</feature>
<dbReference type="GO" id="GO:0009279">
    <property type="term" value="C:cell outer membrane"/>
    <property type="evidence" value="ECO:0007669"/>
    <property type="project" value="UniProtKB-SubCell"/>
</dbReference>
<gene>
    <name evidence="7" type="ORF">EOE65_12320</name>
</gene>
<dbReference type="PANTHER" id="PTHR30329:SF21">
    <property type="entry name" value="LIPOPROTEIN YIAD-RELATED"/>
    <property type="match status" value="1"/>
</dbReference>
<feature type="chain" id="PRO_5019402491" evidence="5">
    <location>
        <begin position="23"/>
        <end position="200"/>
    </location>
</feature>
<evidence type="ECO:0000256" key="2">
    <source>
        <dbReference type="ARBA" id="ARBA00023136"/>
    </source>
</evidence>
<proteinExistence type="predicted"/>
<comment type="caution">
    <text evidence="7">The sequence shown here is derived from an EMBL/GenBank/DDBJ whole genome shotgun (WGS) entry which is preliminary data.</text>
</comment>
<organism evidence="7 8">
    <name type="scientific">Neptunomonas marina</name>
    <dbReference type="NCBI Taxonomy" id="1815562"/>
    <lineage>
        <taxon>Bacteria</taxon>
        <taxon>Pseudomonadati</taxon>
        <taxon>Pseudomonadota</taxon>
        <taxon>Gammaproteobacteria</taxon>
        <taxon>Oceanospirillales</taxon>
        <taxon>Oceanospirillaceae</taxon>
        <taxon>Neptunomonas</taxon>
    </lineage>
</organism>
<feature type="domain" description="OmpA-like" evidence="6">
    <location>
        <begin position="83"/>
        <end position="200"/>
    </location>
</feature>
<evidence type="ECO:0000313" key="7">
    <source>
        <dbReference type="EMBL" id="RVU30419.1"/>
    </source>
</evidence>
<comment type="subcellular location">
    <subcellularLocation>
        <location evidence="1">Cell outer membrane</location>
    </subcellularLocation>
</comment>
<dbReference type="PANTHER" id="PTHR30329">
    <property type="entry name" value="STATOR ELEMENT OF FLAGELLAR MOTOR COMPLEX"/>
    <property type="match status" value="1"/>
</dbReference>
<name>A0A437Q7E5_9GAMM</name>
<evidence type="ECO:0000256" key="5">
    <source>
        <dbReference type="SAM" id="SignalP"/>
    </source>
</evidence>
<dbReference type="InterPro" id="IPR006664">
    <property type="entry name" value="OMP_bac"/>
</dbReference>
<sequence>MKKLAMAAGLALTMGMSATAMAHPTNSGYVTDSGDSVWRTGFGGCWHTGFWSQEDATVEGCDGYKKMAPKAAEPAPVAPAKAPEMMDVSKKFAVFFDFDSAVVDSVSNIVDYVNGLQKVNTIRLVGHADPIGSSAYNDALSKRRAENVAAALRSAGVGASMNVDYMGETAPIAQCSGRGAELIRCLRADRRVDVHVAGKK</sequence>
<reference evidence="7 8" key="1">
    <citation type="submission" date="2019-01" db="EMBL/GenBank/DDBJ databases">
        <authorList>
            <person name="Chen W.-M."/>
        </authorList>
    </citation>
    <scope>NUCLEOTIDE SEQUENCE [LARGE SCALE GENOMIC DNA]</scope>
    <source>
        <strain evidence="7 8">HPM-16</strain>
    </source>
</reference>
<dbReference type="Proteomes" id="UP000282818">
    <property type="component" value="Unassembled WGS sequence"/>
</dbReference>
<accession>A0A437Q7E5</accession>
<dbReference type="AlphaFoldDB" id="A0A437Q7E5"/>
<keyword evidence="5" id="KW-0732">Signal</keyword>
<dbReference type="PRINTS" id="PR01021">
    <property type="entry name" value="OMPADOMAIN"/>
</dbReference>
<evidence type="ECO:0000313" key="8">
    <source>
        <dbReference type="Proteomes" id="UP000282818"/>
    </source>
</evidence>